<evidence type="ECO:0000313" key="2">
    <source>
        <dbReference type="EMBL" id="GCO43563.1"/>
    </source>
</evidence>
<reference evidence="3 8" key="4">
    <citation type="journal article" date="2019" name="Nat. Med.">
        <title>A library of human gut bacterial isolates paired with longitudinal multiomics data enables mechanistic microbiome research.</title>
        <authorList>
            <person name="Poyet M."/>
            <person name="Groussin M."/>
            <person name="Gibbons S.M."/>
            <person name="Avila-Pacheco J."/>
            <person name="Jiang X."/>
            <person name="Kearney S.M."/>
            <person name="Perrotta A.R."/>
            <person name="Berdy B."/>
            <person name="Zhao S."/>
            <person name="Lieberman T.D."/>
            <person name="Swanson P.K."/>
            <person name="Smith M."/>
            <person name="Roesemann S."/>
            <person name="Alexander J.E."/>
            <person name="Rich S.A."/>
            <person name="Livny J."/>
            <person name="Vlamakis H."/>
            <person name="Clish C."/>
            <person name="Bullock K."/>
            <person name="Deik A."/>
            <person name="Scott J."/>
            <person name="Pierce K.A."/>
            <person name="Xavier R.J."/>
            <person name="Alm E.J."/>
        </authorList>
    </citation>
    <scope>NUCLEOTIDE SEQUENCE [LARGE SCALE GENOMIC DNA]</scope>
    <source>
        <strain evidence="3 8">BIOML-A382</strain>
    </source>
</reference>
<dbReference type="EMBL" id="WKUE01000039">
    <property type="protein sequence ID" value="MSI71110.1"/>
    <property type="molecule type" value="Genomic_DNA"/>
</dbReference>
<dbReference type="HAMAP" id="MF_04133">
    <property type="entry name" value="CAPSID_LAMBDA"/>
    <property type="match status" value="1"/>
</dbReference>
<dbReference type="Gene3D" id="3.15.30.10">
    <property type="entry name" value="putative capsid protein of prophage domain like"/>
    <property type="match status" value="1"/>
</dbReference>
<dbReference type="Proteomes" id="UP000300926">
    <property type="component" value="Unassembled WGS sequence"/>
</dbReference>
<dbReference type="AlphaFoldDB" id="A0A0A1AF39"/>
<reference evidence="4 6" key="1">
    <citation type="submission" date="2016-12" db="EMBL/GenBank/DDBJ databases">
        <title>Real-Time Genomic Investigation Underlying the Public Health Response to a Shiga Toxin-Producing Escherichia Coli O26:H11 Outbreak in a Nursery.</title>
        <authorList>
            <person name="Ferdous M."/>
            <person name="Moran-Gilad J."/>
            <person name="Rossen J.W."/>
            <person name="Gdalevich M."/>
        </authorList>
    </citation>
    <scope>NUCLEOTIDE SEQUENCE [LARGE SCALE GENOMIC DNA]</scope>
    <source>
        <strain evidence="4 6">STEC 514-2</strain>
    </source>
</reference>
<evidence type="ECO:0000313" key="9">
    <source>
        <dbReference type="Proteomes" id="UP000530628"/>
    </source>
</evidence>
<accession>A0A0A1AF39</accession>
<dbReference type="EMBL" id="BFIH01000077">
    <property type="protein sequence ID" value="GCO43563.1"/>
    <property type="molecule type" value="Genomic_DNA"/>
</dbReference>
<dbReference type="EMBL" id="AASWOY010000209">
    <property type="protein sequence ID" value="EFH6652513.1"/>
    <property type="molecule type" value="Genomic_DNA"/>
</dbReference>
<evidence type="ECO:0000313" key="4">
    <source>
        <dbReference type="EMBL" id="PAU18154.1"/>
    </source>
</evidence>
<gene>
    <name evidence="4" type="ORF">BTQ06_21870</name>
    <name evidence="2" type="ORF">ExPECSC038_04371</name>
    <name evidence="3" type="ORF">GKF66_20295</name>
    <name evidence="1" type="ORF">GNW61_28055</name>
    <name evidence="5" type="ORF">NCTC9075_00091</name>
</gene>
<evidence type="ECO:0000313" key="8">
    <source>
        <dbReference type="Proteomes" id="UP000438958"/>
    </source>
</evidence>
<evidence type="ECO:0000313" key="5">
    <source>
        <dbReference type="EMBL" id="STL19015.1"/>
    </source>
</evidence>
<proteinExistence type="inferred from homology"/>
<dbReference type="InterPro" id="IPR005564">
    <property type="entry name" value="Major_capsid_GpE"/>
</dbReference>
<dbReference type="Proteomes" id="UP000218543">
    <property type="component" value="Unassembled WGS sequence"/>
</dbReference>
<dbReference type="Proteomes" id="UP000254181">
    <property type="component" value="Unassembled WGS sequence"/>
</dbReference>
<reference evidence="1 9" key="5">
    <citation type="submission" date="2019-11" db="EMBL/GenBank/DDBJ databases">
        <authorList>
            <consortium name="GenomeTrakr network: Whole genome sequencing for foodborne pathogen traceback"/>
        </authorList>
    </citation>
    <scope>NUCLEOTIDE SEQUENCE [LARGE SCALE GENOMIC DNA]</scope>
    <source>
        <strain evidence="1 9">PSU-2072</strain>
    </source>
</reference>
<dbReference type="EMBL" id="MRVZ01000085">
    <property type="protein sequence ID" value="PAU18154.1"/>
    <property type="molecule type" value="Genomic_DNA"/>
</dbReference>
<evidence type="ECO:0000313" key="6">
    <source>
        <dbReference type="Proteomes" id="UP000218543"/>
    </source>
</evidence>
<evidence type="ECO:0000313" key="1">
    <source>
        <dbReference type="EMBL" id="EFH6652513.1"/>
    </source>
</evidence>
<name>A0A0A1AF39_ECOLX</name>
<dbReference type="Pfam" id="PF03864">
    <property type="entry name" value="Phage_cap_E"/>
    <property type="match status" value="1"/>
</dbReference>
<evidence type="ECO:0000313" key="7">
    <source>
        <dbReference type="Proteomes" id="UP000254181"/>
    </source>
</evidence>
<reference evidence="5 7" key="3">
    <citation type="submission" date="2018-06" db="EMBL/GenBank/DDBJ databases">
        <authorList>
            <consortium name="Pathogen Informatics"/>
            <person name="Doyle S."/>
        </authorList>
    </citation>
    <scope>NUCLEOTIDE SEQUENCE [LARGE SCALE GENOMIC DNA]</scope>
    <source>
        <strain evidence="5 7">NCTC9075</strain>
    </source>
</reference>
<dbReference type="Gene3D" id="3.30.1930.10">
    <property type="entry name" value="capsid protein of prophage domain"/>
    <property type="match status" value="1"/>
</dbReference>
<dbReference type="RefSeq" id="WP_001523065.1">
    <property type="nucleotide sequence ID" value="NZ_AP022164.1"/>
</dbReference>
<protein>
    <submittedName>
        <fullName evidence="1 4">Capsid protein</fullName>
    </submittedName>
    <submittedName>
        <fullName evidence="2">Phage head protein</fullName>
    </submittedName>
    <submittedName>
        <fullName evidence="5">Phage major capsid protein E</fullName>
    </submittedName>
</protein>
<dbReference type="Proteomes" id="UP000438958">
    <property type="component" value="Unassembled WGS sequence"/>
</dbReference>
<organism evidence="4 6">
    <name type="scientific">Escherichia coli</name>
    <dbReference type="NCBI Taxonomy" id="562"/>
    <lineage>
        <taxon>Bacteria</taxon>
        <taxon>Pseudomonadati</taxon>
        <taxon>Pseudomonadota</taxon>
        <taxon>Gammaproteobacteria</taxon>
        <taxon>Enterobacterales</taxon>
        <taxon>Enterobacteriaceae</taxon>
        <taxon>Escherichia</taxon>
    </lineage>
</organism>
<evidence type="ECO:0000313" key="3">
    <source>
        <dbReference type="EMBL" id="MSI71110.1"/>
    </source>
</evidence>
<reference evidence="2" key="2">
    <citation type="submission" date="2018-04" db="EMBL/GenBank/DDBJ databases">
        <title>Large scale genomics of bovine and human commensal E. coli to reveal the emerging process of EHEC.</title>
        <authorList>
            <person name="Arimizu Y."/>
            <person name="Ogura Y."/>
        </authorList>
    </citation>
    <scope>NUCLEOTIDE SEQUENCE [LARGE SCALE GENOMIC DNA]</scope>
    <source>
        <strain evidence="2">ECSC038</strain>
    </source>
</reference>
<sequence>MPNIDIFERRTMLEPVIQNFKARRFLLRTFFPGVQTFNTKKVDLDFVRGGRTMAPFVGKGFGSKTVERRGFVTRTLEPPLVAPDLVTTAELLLNRLPGENIYNAKSPAERAAEQLGKDLLELDEMVNRREEWMCAQVLFTGQVDIVGEGVDDTVYFWPEEEGDKPYLELTGDDLWSAAKSDPLVNVRNWKRRVSLTSGFTPRVAVMGAKVVDAFVKNEAVTKYLDNRRKELGYIEPKELEEGVTHYGNLEGVDFYGYDELIRNDKTGKPEPLVPEDKILFGSPGRGTMLYGAVELVDDAEKTLTIVESPRVPDTWVTRKPAGRYVAMKSSPLPNPGVADAYLVAKVV</sequence>
<dbReference type="Proteomes" id="UP000530628">
    <property type="component" value="Unassembled WGS sequence"/>
</dbReference>
<dbReference type="EMBL" id="UGEM01000002">
    <property type="protein sequence ID" value="STL19015.1"/>
    <property type="molecule type" value="Genomic_DNA"/>
</dbReference>